<reference evidence="2" key="1">
    <citation type="journal article" date="2007" name="Int. J. Syst. Evol. Microbiol.">
        <title>Luteimonas composti sp. nov., a moderately thermophilic bacterium isolated from food waste.</title>
        <authorList>
            <person name="Young C.C."/>
            <person name="Kampfer P."/>
            <person name="Chen W.M."/>
            <person name="Yen W.S."/>
            <person name="Arun A.B."/>
            <person name="Lai W.A."/>
            <person name="Shen F.T."/>
            <person name="Rekha P.D."/>
            <person name="Lin K.Y."/>
            <person name="Chou J.H."/>
        </authorList>
    </citation>
    <scope>NUCLEOTIDE SEQUENCE</scope>
    <source>
        <strain evidence="2">CC-YY355</strain>
    </source>
</reference>
<comment type="caution">
    <text evidence="2">The sequence shown here is derived from an EMBL/GenBank/DDBJ whole genome shotgun (WGS) entry which is preliminary data.</text>
</comment>
<keyword evidence="3" id="KW-1185">Reference proteome</keyword>
<accession>A0ABT6MUB7</accession>
<feature type="transmembrane region" description="Helical" evidence="1">
    <location>
        <begin position="31"/>
        <end position="51"/>
    </location>
</feature>
<evidence type="ECO:0000256" key="1">
    <source>
        <dbReference type="SAM" id="Phobius"/>
    </source>
</evidence>
<sequence>MVALGSILILAAWWLLAMAMPPCATARARRLRAAAAGALLLSLAGFVATIGVEQGPVFWAAALMLGALAVALLRAIMAPETARSRHGRASR</sequence>
<dbReference type="EMBL" id="JARYGX010000025">
    <property type="protein sequence ID" value="MDH7454234.1"/>
    <property type="molecule type" value="Genomic_DNA"/>
</dbReference>
<keyword evidence="1" id="KW-0472">Membrane</keyword>
<evidence type="ECO:0000313" key="2">
    <source>
        <dbReference type="EMBL" id="MDH7454234.1"/>
    </source>
</evidence>
<dbReference type="Proteomes" id="UP001160550">
    <property type="component" value="Unassembled WGS sequence"/>
</dbReference>
<feature type="transmembrane region" description="Helical" evidence="1">
    <location>
        <begin position="57"/>
        <end position="76"/>
    </location>
</feature>
<gene>
    <name evidence="2" type="ORF">QF205_14310</name>
</gene>
<keyword evidence="1" id="KW-1133">Transmembrane helix</keyword>
<feature type="transmembrane region" description="Helical" evidence="1">
    <location>
        <begin position="6"/>
        <end position="24"/>
    </location>
</feature>
<reference evidence="2" key="2">
    <citation type="submission" date="2023-04" db="EMBL/GenBank/DDBJ databases">
        <authorList>
            <person name="Sun J.-Q."/>
        </authorList>
    </citation>
    <scope>NUCLEOTIDE SEQUENCE</scope>
    <source>
        <strain evidence="2">CC-YY355</strain>
    </source>
</reference>
<organism evidence="2 3">
    <name type="scientific">Luteimonas composti</name>
    <dbReference type="NCBI Taxonomy" id="398257"/>
    <lineage>
        <taxon>Bacteria</taxon>
        <taxon>Pseudomonadati</taxon>
        <taxon>Pseudomonadota</taxon>
        <taxon>Gammaproteobacteria</taxon>
        <taxon>Lysobacterales</taxon>
        <taxon>Lysobacteraceae</taxon>
        <taxon>Luteimonas</taxon>
    </lineage>
</organism>
<evidence type="ECO:0000313" key="3">
    <source>
        <dbReference type="Proteomes" id="UP001160550"/>
    </source>
</evidence>
<protein>
    <recommendedName>
        <fullName evidence="4">DUF3325 domain-containing protein</fullName>
    </recommendedName>
</protein>
<proteinExistence type="predicted"/>
<name>A0ABT6MUB7_9GAMM</name>
<evidence type="ECO:0008006" key="4">
    <source>
        <dbReference type="Google" id="ProtNLM"/>
    </source>
</evidence>
<keyword evidence="1" id="KW-0812">Transmembrane</keyword>
<dbReference type="RefSeq" id="WP_280943451.1">
    <property type="nucleotide sequence ID" value="NZ_JARYGX010000025.1"/>
</dbReference>